<dbReference type="Proteomes" id="UP000037904">
    <property type="component" value="Unassembled WGS sequence"/>
</dbReference>
<comment type="caution">
    <text evidence="2">The sequence shown here is derived from an EMBL/GenBank/DDBJ whole genome shotgun (WGS) entry which is preliminary data.</text>
</comment>
<accession>A0A0M9EPM4</accession>
<reference evidence="2 3" key="1">
    <citation type="submission" date="2015-04" db="EMBL/GenBank/DDBJ databases">
        <title>The draft genome sequence of Fusarium langsethiae, a T-2/HT-2 mycotoxin producer.</title>
        <authorList>
            <person name="Lysoe E."/>
            <person name="Divon H.H."/>
            <person name="Terzi V."/>
            <person name="Orru L."/>
            <person name="Lamontanara A."/>
            <person name="Kolseth A.-K."/>
            <person name="Frandsen R.J."/>
            <person name="Nielsen K."/>
            <person name="Thrane U."/>
        </authorList>
    </citation>
    <scope>NUCLEOTIDE SEQUENCE [LARGE SCALE GENOMIC DNA]</scope>
    <source>
        <strain evidence="2 3">Fl201059</strain>
    </source>
</reference>
<dbReference type="AlphaFoldDB" id="A0A0M9EPM4"/>
<name>A0A0M9EPM4_FUSLA</name>
<feature type="compositionally biased region" description="Low complexity" evidence="1">
    <location>
        <begin position="43"/>
        <end position="61"/>
    </location>
</feature>
<evidence type="ECO:0000313" key="3">
    <source>
        <dbReference type="Proteomes" id="UP000037904"/>
    </source>
</evidence>
<organism evidence="2 3">
    <name type="scientific">Fusarium langsethiae</name>
    <dbReference type="NCBI Taxonomy" id="179993"/>
    <lineage>
        <taxon>Eukaryota</taxon>
        <taxon>Fungi</taxon>
        <taxon>Dikarya</taxon>
        <taxon>Ascomycota</taxon>
        <taxon>Pezizomycotina</taxon>
        <taxon>Sordariomycetes</taxon>
        <taxon>Hypocreomycetidae</taxon>
        <taxon>Hypocreales</taxon>
        <taxon>Nectriaceae</taxon>
        <taxon>Fusarium</taxon>
    </lineage>
</organism>
<proteinExistence type="predicted"/>
<feature type="compositionally biased region" description="Basic and acidic residues" evidence="1">
    <location>
        <begin position="1"/>
        <end position="20"/>
    </location>
</feature>
<gene>
    <name evidence="2" type="ORF">FLAG1_10183</name>
</gene>
<dbReference type="EMBL" id="JXCE01000495">
    <property type="protein sequence ID" value="KPA37020.1"/>
    <property type="molecule type" value="Genomic_DNA"/>
</dbReference>
<feature type="region of interest" description="Disordered" evidence="1">
    <location>
        <begin position="95"/>
        <end position="200"/>
    </location>
</feature>
<protein>
    <submittedName>
        <fullName evidence="2">Uncharacterized protein</fullName>
    </submittedName>
</protein>
<evidence type="ECO:0000313" key="2">
    <source>
        <dbReference type="EMBL" id="KPA37020.1"/>
    </source>
</evidence>
<feature type="compositionally biased region" description="Polar residues" evidence="1">
    <location>
        <begin position="95"/>
        <end position="109"/>
    </location>
</feature>
<feature type="compositionally biased region" description="Basic and acidic residues" evidence="1">
    <location>
        <begin position="110"/>
        <end position="127"/>
    </location>
</feature>
<keyword evidence="3" id="KW-1185">Reference proteome</keyword>
<sequence>MSPFDNKHTNHQKTPLDIHGRRPKSIQDWMFSTSVAMQDIPLSSSDKSNNQESSNSSISESQLDTLMKEYAAVREKMEKIEDKIAELYYARQPNSDTASSAFYNANSSESQKDSSDKGKPTVEKRQDSPSTEFSDYKDYLHPNQVVGKRQESPSIDFSDHKDYFHANQGEDKAKNREVKKPKTEEEKNRHINKVFIRENP</sequence>
<feature type="compositionally biased region" description="Basic and acidic residues" evidence="1">
    <location>
        <begin position="157"/>
        <end position="200"/>
    </location>
</feature>
<evidence type="ECO:0000256" key="1">
    <source>
        <dbReference type="SAM" id="MobiDB-lite"/>
    </source>
</evidence>
<feature type="region of interest" description="Disordered" evidence="1">
    <location>
        <begin position="1"/>
        <end position="63"/>
    </location>
</feature>